<sequence>MPLPASEDQWIAIQQKTFTNWANEQLRIGNRSVEDLAVDLCDGVRLVALVEALQFQKIGKVYQKPTNRIQMLHNVSLALQAVAEDNVRLVNIGNDDIVDGNLKLTLGLLWHLILRYQISSARAAPPRKLMLSWFRAALPEELDITNLTSGWRDGCALHALLDHCKPGLSPHWRQLNKTDAVLNIETAMRLAKEKLGIPRVISAEDFASPGLDELSAMTYLSYFIRQNSPGYHSTLDWVCRQLKTTNVTNFTTDWNDGQVLCKLVHSLGGDIPGWPKLDKPNNVARCQLGLDAAQALGVPKTLTASELADPRVDHLTVMTYVAQFQNVTPRLPKAQRCRLDCPLHKVTVGNEAKFRLKVADPDIDSSKLVISVAAHAGRPPCKVEWSNGEAICSFVPTEIGQHVIHASYDGDEITGSPVMLSAVRDLSKVKTLTQKGPLKLGQPFEIEVTCPDECWESVELRCLSPAGQMQILSSDRTTTGLKTMFVPSSVGVWSYQTNVGSQEVDTGKVRVFDPGAAQLTGPETGEVGEEVRLSVNVKNCGSQEVDVELQQDGGQSSKDVKISPSGDMRYLTLTPCIEGKVRVKVTMHGENIRGSPKVLQVVDRGQIQIVGDGIVRGMKDMEASFTVDTRGIPGDVSADIRRSGLAVPVSRQMLSAGVFRFCYVPDTVGVYSVNVLCASKHLPGSPYQVKVTDKSQVKPRDDLSAMQDENGRLALRGGQTTVLSFDVKHAGPGTFNAEVLSPEGKLPVQIDQNPQSATVSFLATKEGDHYVHLYWSDSPIDASPILAFCPGPQLPVDATMVVISGKGAETARATLTTDFMIDGRRAGPGVPKVQLQGVHTDVTVELEPLQYDRYRCLYTAPHPGAFLLYVYWSDALVHGCPIKVTVTPRGDPRKVKVKGSALGGGVAGQEWTLLVDTAQAGPGDVAATLYDDTEEMVTCKIAEQDSGQFLLSLLPVKIGLYTLHVTYDNSHVGGSPFSLYAGSAPDPTQVRVFGPGIEDGIVGEFESRFLVETQGAGAGQLAVKIRGPRGAFKVEMRRETETERTINCRYDPSEPGEYEIHVRWSGDHVPGSPFIVHLAETRDQLEELTNERGFLTREERMMGWRAEI</sequence>
<protein>
    <submittedName>
        <fullName evidence="6">Filamin-a</fullName>
    </submittedName>
</protein>
<accession>A0AAV3YAD8</accession>
<reference evidence="6 7" key="1">
    <citation type="journal article" date="2021" name="Elife">
        <title>Chloroplast acquisition without the gene transfer in kleptoplastic sea slugs, Plakobranchus ocellatus.</title>
        <authorList>
            <person name="Maeda T."/>
            <person name="Takahashi S."/>
            <person name="Yoshida T."/>
            <person name="Shimamura S."/>
            <person name="Takaki Y."/>
            <person name="Nagai Y."/>
            <person name="Toyoda A."/>
            <person name="Suzuki Y."/>
            <person name="Arimoto A."/>
            <person name="Ishii H."/>
            <person name="Satoh N."/>
            <person name="Nishiyama T."/>
            <person name="Hasebe M."/>
            <person name="Maruyama T."/>
            <person name="Minagawa J."/>
            <person name="Obokata J."/>
            <person name="Shigenobu S."/>
        </authorList>
    </citation>
    <scope>NUCLEOTIDE SEQUENCE [LARGE SCALE GENOMIC DNA]</scope>
</reference>
<dbReference type="Gene3D" id="2.60.40.10">
    <property type="entry name" value="Immunoglobulins"/>
    <property type="match status" value="7"/>
</dbReference>
<feature type="repeat" description="Filamin" evidence="4">
    <location>
        <begin position="887"/>
        <end position="981"/>
    </location>
</feature>
<evidence type="ECO:0000256" key="2">
    <source>
        <dbReference type="ARBA" id="ARBA00022737"/>
    </source>
</evidence>
<name>A0AAV3YAD8_9GAST</name>
<feature type="repeat" description="Filamin" evidence="4">
    <location>
        <begin position="718"/>
        <end position="789"/>
    </location>
</feature>
<feature type="repeat" description="Filamin" evidence="4">
    <location>
        <begin position="793"/>
        <end position="886"/>
    </location>
</feature>
<gene>
    <name evidence="6" type="ORF">PoB_000553400</name>
</gene>
<feature type="repeat" description="Filamin" evidence="4">
    <location>
        <begin position="343"/>
        <end position="422"/>
    </location>
</feature>
<dbReference type="Proteomes" id="UP000735302">
    <property type="component" value="Unassembled WGS sequence"/>
</dbReference>
<dbReference type="InterPro" id="IPR014756">
    <property type="entry name" value="Ig_E-set"/>
</dbReference>
<evidence type="ECO:0000313" key="6">
    <source>
        <dbReference type="EMBL" id="GFN79028.1"/>
    </source>
</evidence>
<dbReference type="EMBL" id="BLXT01000624">
    <property type="protein sequence ID" value="GFN79028.1"/>
    <property type="molecule type" value="Genomic_DNA"/>
</dbReference>
<evidence type="ECO:0000256" key="3">
    <source>
        <dbReference type="ARBA" id="ARBA00023203"/>
    </source>
</evidence>
<dbReference type="InterPro" id="IPR001715">
    <property type="entry name" value="CH_dom"/>
</dbReference>
<evidence type="ECO:0000313" key="7">
    <source>
        <dbReference type="Proteomes" id="UP000735302"/>
    </source>
</evidence>
<dbReference type="GO" id="GO:0051015">
    <property type="term" value="F:actin filament binding"/>
    <property type="evidence" value="ECO:0007669"/>
    <property type="project" value="InterPro"/>
</dbReference>
<comment type="similarity">
    <text evidence="1">Belongs to the filamin family.</text>
</comment>
<feature type="domain" description="Calponin-homology (CH)" evidence="5">
    <location>
        <begin position="229"/>
        <end position="329"/>
    </location>
</feature>
<feature type="domain" description="Calponin-homology (CH)" evidence="5">
    <location>
        <begin position="124"/>
        <end position="228"/>
    </location>
</feature>
<dbReference type="PROSITE" id="PS50194">
    <property type="entry name" value="FILAMIN_REPEAT"/>
    <property type="match status" value="7"/>
</dbReference>
<dbReference type="PANTHER" id="PTHR38537:SF16">
    <property type="entry name" value="CALPONIN-HOMOLOGY (CH) DOMAIN-CONTAINING PROTEIN"/>
    <property type="match status" value="1"/>
</dbReference>
<dbReference type="SUPFAM" id="SSF47576">
    <property type="entry name" value="Calponin-homology domain, CH-domain"/>
    <property type="match status" value="2"/>
</dbReference>
<dbReference type="CDD" id="cd21227">
    <property type="entry name" value="CH_jitterbug-like_rpt1"/>
    <property type="match status" value="1"/>
</dbReference>
<dbReference type="InterPro" id="IPR036872">
    <property type="entry name" value="CH_dom_sf"/>
</dbReference>
<feature type="repeat" description="Filamin" evidence="4">
    <location>
        <begin position="982"/>
        <end position="1078"/>
    </location>
</feature>
<dbReference type="FunFam" id="2.60.40.10:FF:001145">
    <property type="entry name" value="Jitterbug, isoform I"/>
    <property type="match status" value="1"/>
</dbReference>
<dbReference type="InterPro" id="IPR001589">
    <property type="entry name" value="Actinin_actin-bd_CS"/>
</dbReference>
<dbReference type="PROSITE" id="PS50021">
    <property type="entry name" value="CH"/>
    <property type="match status" value="3"/>
</dbReference>
<feature type="repeat" description="Filamin" evidence="4">
    <location>
        <begin position="599"/>
        <end position="691"/>
    </location>
</feature>
<feature type="domain" description="Calponin-homology (CH)" evidence="5">
    <location>
        <begin position="12"/>
        <end position="117"/>
    </location>
</feature>
<keyword evidence="2" id="KW-0677">Repeat</keyword>
<dbReference type="SMART" id="SM00557">
    <property type="entry name" value="IG_FLMN"/>
    <property type="match status" value="7"/>
</dbReference>
<evidence type="ECO:0000256" key="4">
    <source>
        <dbReference type="PROSITE-ProRule" id="PRU00087"/>
    </source>
</evidence>
<dbReference type="InterPro" id="IPR001298">
    <property type="entry name" value="Filamin/ABP280_rpt"/>
</dbReference>
<dbReference type="SUPFAM" id="SSF81296">
    <property type="entry name" value="E set domains"/>
    <property type="match status" value="7"/>
</dbReference>
<dbReference type="InterPro" id="IPR044801">
    <property type="entry name" value="Filamin"/>
</dbReference>
<proteinExistence type="inferred from homology"/>
<dbReference type="SMART" id="SM00033">
    <property type="entry name" value="CH"/>
    <property type="match status" value="3"/>
</dbReference>
<organism evidence="6 7">
    <name type="scientific">Plakobranchus ocellatus</name>
    <dbReference type="NCBI Taxonomy" id="259542"/>
    <lineage>
        <taxon>Eukaryota</taxon>
        <taxon>Metazoa</taxon>
        <taxon>Spiralia</taxon>
        <taxon>Lophotrochozoa</taxon>
        <taxon>Mollusca</taxon>
        <taxon>Gastropoda</taxon>
        <taxon>Heterobranchia</taxon>
        <taxon>Euthyneura</taxon>
        <taxon>Panpulmonata</taxon>
        <taxon>Sacoglossa</taxon>
        <taxon>Placobranchoidea</taxon>
        <taxon>Plakobranchidae</taxon>
        <taxon>Plakobranchus</taxon>
    </lineage>
</organism>
<dbReference type="InterPro" id="IPR013783">
    <property type="entry name" value="Ig-like_fold"/>
</dbReference>
<evidence type="ECO:0000256" key="1">
    <source>
        <dbReference type="ARBA" id="ARBA00009238"/>
    </source>
</evidence>
<evidence type="ECO:0000259" key="5">
    <source>
        <dbReference type="PROSITE" id="PS50021"/>
    </source>
</evidence>
<keyword evidence="7" id="KW-1185">Reference proteome</keyword>
<keyword evidence="3" id="KW-0009">Actin-binding</keyword>
<dbReference type="CDD" id="cd21185">
    <property type="entry name" value="CH_jitterbug-like_rpt3"/>
    <property type="match status" value="1"/>
</dbReference>
<feature type="repeat" description="Filamin" evidence="4">
    <location>
        <begin position="501"/>
        <end position="601"/>
    </location>
</feature>
<dbReference type="Pfam" id="PF00630">
    <property type="entry name" value="Filamin"/>
    <property type="match status" value="6"/>
</dbReference>
<dbReference type="PROSITE" id="PS00020">
    <property type="entry name" value="ACTININ_2"/>
    <property type="match status" value="1"/>
</dbReference>
<dbReference type="PROSITE" id="PS00019">
    <property type="entry name" value="ACTININ_1"/>
    <property type="match status" value="1"/>
</dbReference>
<dbReference type="Pfam" id="PF00307">
    <property type="entry name" value="CH"/>
    <property type="match status" value="3"/>
</dbReference>
<dbReference type="GO" id="GO:0030036">
    <property type="term" value="P:actin cytoskeleton organization"/>
    <property type="evidence" value="ECO:0007669"/>
    <property type="project" value="InterPro"/>
</dbReference>
<comment type="caution">
    <text evidence="6">The sequence shown here is derived from an EMBL/GenBank/DDBJ whole genome shotgun (WGS) entry which is preliminary data.</text>
</comment>
<dbReference type="Gene3D" id="1.10.418.10">
    <property type="entry name" value="Calponin-like domain"/>
    <property type="match status" value="3"/>
</dbReference>
<dbReference type="InterPro" id="IPR017868">
    <property type="entry name" value="Filamin/ABP280_repeat-like"/>
</dbReference>
<dbReference type="AlphaFoldDB" id="A0AAV3YAD8"/>
<dbReference type="PANTHER" id="PTHR38537">
    <property type="entry name" value="JITTERBUG, ISOFORM N"/>
    <property type="match status" value="1"/>
</dbReference>